<proteinExistence type="predicted"/>
<feature type="compositionally biased region" description="Basic and acidic residues" evidence="1">
    <location>
        <begin position="60"/>
        <end position="69"/>
    </location>
</feature>
<keyword evidence="2" id="KW-1185">Reference proteome</keyword>
<dbReference type="Proteomes" id="UP000887565">
    <property type="component" value="Unplaced"/>
</dbReference>
<sequence length="129" mass="13936">MCIKFGQQNHMDKNIIRNAPKEYSELVVVLTGTVNLTKKTVAYAEVDLEEMDLSNTRPIDFRCLSDESPRSTPSCDEDDEPPDGDASRSICIVNVSLALRAGRPAMPPAATSPPTALADFRIVGVDGGV</sequence>
<dbReference type="AlphaFoldDB" id="A0A915IR04"/>
<reference evidence="3" key="1">
    <citation type="submission" date="2022-11" db="UniProtKB">
        <authorList>
            <consortium name="WormBaseParasite"/>
        </authorList>
    </citation>
    <scope>IDENTIFICATION</scope>
</reference>
<evidence type="ECO:0000313" key="2">
    <source>
        <dbReference type="Proteomes" id="UP000887565"/>
    </source>
</evidence>
<dbReference type="WBParaSite" id="nRc.2.0.1.t16437-RA">
    <property type="protein sequence ID" value="nRc.2.0.1.t16437-RA"/>
    <property type="gene ID" value="nRc.2.0.1.g16437"/>
</dbReference>
<organism evidence="2 3">
    <name type="scientific">Romanomermis culicivorax</name>
    <name type="common">Nematode worm</name>
    <dbReference type="NCBI Taxonomy" id="13658"/>
    <lineage>
        <taxon>Eukaryota</taxon>
        <taxon>Metazoa</taxon>
        <taxon>Ecdysozoa</taxon>
        <taxon>Nematoda</taxon>
        <taxon>Enoplea</taxon>
        <taxon>Dorylaimia</taxon>
        <taxon>Mermithida</taxon>
        <taxon>Mermithoidea</taxon>
        <taxon>Mermithidae</taxon>
        <taxon>Romanomermis</taxon>
    </lineage>
</organism>
<feature type="region of interest" description="Disordered" evidence="1">
    <location>
        <begin position="60"/>
        <end position="88"/>
    </location>
</feature>
<name>A0A915IR04_ROMCU</name>
<protein>
    <submittedName>
        <fullName evidence="3">Uncharacterized protein</fullName>
    </submittedName>
</protein>
<evidence type="ECO:0000313" key="3">
    <source>
        <dbReference type="WBParaSite" id="nRc.2.0.1.t16437-RA"/>
    </source>
</evidence>
<evidence type="ECO:0000256" key="1">
    <source>
        <dbReference type="SAM" id="MobiDB-lite"/>
    </source>
</evidence>
<accession>A0A915IR04</accession>